<protein>
    <submittedName>
        <fullName evidence="1">Uncharacterized protein</fullName>
    </submittedName>
</protein>
<dbReference type="EMBL" id="AEDD01000002">
    <property type="protein sequence ID" value="EFM12283.1"/>
    <property type="molecule type" value="Genomic_DNA"/>
</dbReference>
<dbReference type="AlphaFoldDB" id="E0I5P1"/>
<keyword evidence="2" id="KW-1185">Reference proteome</keyword>
<reference evidence="1 2" key="1">
    <citation type="submission" date="2010-07" db="EMBL/GenBank/DDBJ databases">
        <title>The draft genome of Paenibacillus curdlanolyticus YK9.</title>
        <authorList>
            <consortium name="US DOE Joint Genome Institute (JGI-PGF)"/>
            <person name="Lucas S."/>
            <person name="Copeland A."/>
            <person name="Lapidus A."/>
            <person name="Cheng J.-F."/>
            <person name="Bruce D."/>
            <person name="Goodwin L."/>
            <person name="Pitluck S."/>
            <person name="Land M.L."/>
            <person name="Hauser L."/>
            <person name="Chang Y.-J."/>
            <person name="Jeffries C."/>
            <person name="Anderson I.J."/>
            <person name="Johnson E."/>
            <person name="Loganathan U."/>
            <person name="Mulhopadhyay B."/>
            <person name="Kyrpides N."/>
            <person name="Woyke T.J."/>
        </authorList>
    </citation>
    <scope>NUCLEOTIDE SEQUENCE [LARGE SCALE GENOMIC DNA]</scope>
    <source>
        <strain evidence="1 2">YK9</strain>
    </source>
</reference>
<dbReference type="OrthoDB" id="2598917at2"/>
<accession>E0I5P1</accession>
<dbReference type="STRING" id="717606.PaecuDRAFT_0963"/>
<gene>
    <name evidence="1" type="ORF">PaecuDRAFT_0963</name>
</gene>
<sequence length="177" mass="18963">MSITYESNFGFGFNITLGLGQDNKAVNITAEDISDIKTKGLHFELPPETEVALGSLTELITWLNGQLKKIGVDITLPAAASSDWPEAIKDIFDGILNTKVTVTRLSIDQDPQDADGNYPPIRLGLAVTGQAVDPKDPSTPKPIPLISGLFSVIGGGISLDRKYTKSEDTNENPPNTP</sequence>
<name>E0I5P1_9BACL</name>
<evidence type="ECO:0000313" key="1">
    <source>
        <dbReference type="EMBL" id="EFM12283.1"/>
    </source>
</evidence>
<organism evidence="1 2">
    <name type="scientific">Paenibacillus curdlanolyticus YK9</name>
    <dbReference type="NCBI Taxonomy" id="717606"/>
    <lineage>
        <taxon>Bacteria</taxon>
        <taxon>Bacillati</taxon>
        <taxon>Bacillota</taxon>
        <taxon>Bacilli</taxon>
        <taxon>Bacillales</taxon>
        <taxon>Paenibacillaceae</taxon>
        <taxon>Paenibacillus</taxon>
    </lineage>
</organism>
<evidence type="ECO:0000313" key="2">
    <source>
        <dbReference type="Proteomes" id="UP000005387"/>
    </source>
</evidence>
<proteinExistence type="predicted"/>
<dbReference type="Proteomes" id="UP000005387">
    <property type="component" value="Unassembled WGS sequence"/>
</dbReference>
<dbReference type="RefSeq" id="WP_006036978.1">
    <property type="nucleotide sequence ID" value="NZ_AEDD01000002.1"/>
</dbReference>